<dbReference type="InterPro" id="IPR027417">
    <property type="entry name" value="P-loop_NTPase"/>
</dbReference>
<protein>
    <submittedName>
        <fullName evidence="5">Putative ATP-dependent helicase YprA</fullName>
    </submittedName>
</protein>
<dbReference type="InterPro" id="IPR018973">
    <property type="entry name" value="MZB"/>
</dbReference>
<dbReference type="AlphaFoldDB" id="A0A5S9F0P7"/>
<sequence length="877" mass="99983">MKTKLDKFKHKILKSINCQAHSGDYSSLPKKLHNDLKLFLISQKITKLYSHQLQMFEAGENGEDAIITTATASGKTIAFLLPIIQRILQNPGIRILLIYPTKALAQDQMRNMEPFLDYFGRDRVEAGVYDGDTPPNERSRIRQRANLILTNPEMLHGSFLPNHSRYGFHHIFSKLTFVVIDELHVYRGAFGSHMANVMRRLQRVCKYYKSLPQFLLSSATIANPVELAKNICHRDFVLIDKDGSPRYEREIVLWQPPFVGDSPYRKKPEEEAATLIPDLVCNGDRFITFCQGRRQVEVVLKEARDKLMAVDGKPSLMKDLGDKVSGYRGGYTKNERKQIEKKLATGHLSGVISTNALELGIDIGDLEVVLLCGFPSTKASFWQQVGRAGRKGNSLAILFLDVGSVDQYIALNSNYLTDAQIENAIIDKDNLFIQLAHIRAAAAELPITLEDAAIFPDLGESIPVLLKANELKNEHGNFHWQGKEYPAGDFSLRNASQDTYKVIHRDTGTMITEMDESQAFREAYPKAIYIHDGLQYMVEELDLENRIVRVFSIDVNYFTVPFVETDVAIIRDFRSTQLPCSSVTFGDVKVAETVVAYKMVQFHNHQNLGYESINLRLVQELETEAIWYEIPPQVAKIFETHREYNFYRGLQHALLTAARMRTMATIEDMSATFFTNVQNYGHLQNSYILLYDLYPSGLGFTEKAFDFASEILNDAITLVQSCGCELGCPACVGDYFLNKDVVCWGLASMREEAEAPIEVQSYELPVAPREEKQFVLEDLPQKWDEFVKGLCDRGEKLGEFLAHIKKIKVQEESLQLSIASEFLAKWVLEKENKKKIEKTIRYYVSVPQKFCIDVVDVQSQDRTIEKIMRRYDDLKNI</sequence>
<dbReference type="InterPro" id="IPR011545">
    <property type="entry name" value="DEAD/DEAH_box_helicase_dom"/>
</dbReference>
<feature type="domain" description="Helicase ATP-binding" evidence="3">
    <location>
        <begin position="56"/>
        <end position="239"/>
    </location>
</feature>
<dbReference type="PROSITE" id="PS51192">
    <property type="entry name" value="HELICASE_ATP_BIND_1"/>
    <property type="match status" value="1"/>
</dbReference>
<dbReference type="OrthoDB" id="9774462at2"/>
<dbReference type="KEGG" id="uam:UABAM_00065"/>
<accession>A0A5S9F0P7</accession>
<keyword evidence="5" id="KW-0378">Hydrolase</keyword>
<name>A0A5S9F0P7_UABAM</name>
<dbReference type="GO" id="GO:0005524">
    <property type="term" value="F:ATP binding"/>
    <property type="evidence" value="ECO:0007669"/>
    <property type="project" value="UniProtKB-KW"/>
</dbReference>
<dbReference type="SMART" id="SM00490">
    <property type="entry name" value="HELICc"/>
    <property type="match status" value="1"/>
</dbReference>
<dbReference type="SUPFAM" id="SSF52540">
    <property type="entry name" value="P-loop containing nucleoside triphosphate hydrolases"/>
    <property type="match status" value="1"/>
</dbReference>
<dbReference type="EMBL" id="AP019860">
    <property type="protein sequence ID" value="BBM81726.1"/>
    <property type="molecule type" value="Genomic_DNA"/>
</dbReference>
<dbReference type="SMART" id="SM00487">
    <property type="entry name" value="DEXDc"/>
    <property type="match status" value="1"/>
</dbReference>
<dbReference type="CDD" id="cd18797">
    <property type="entry name" value="SF2_C_Hrq"/>
    <property type="match status" value="1"/>
</dbReference>
<evidence type="ECO:0000259" key="4">
    <source>
        <dbReference type="PROSITE" id="PS51194"/>
    </source>
</evidence>
<keyword evidence="5" id="KW-0347">Helicase</keyword>
<dbReference type="PANTHER" id="PTHR47957:SF3">
    <property type="entry name" value="ATP-DEPENDENT HELICASE HRQ1"/>
    <property type="match status" value="1"/>
</dbReference>
<dbReference type="InterPro" id="IPR001650">
    <property type="entry name" value="Helicase_C-like"/>
</dbReference>
<keyword evidence="2" id="KW-0067">ATP-binding</keyword>
<dbReference type="CDD" id="cd17923">
    <property type="entry name" value="DEXHc_Hrq1-like"/>
    <property type="match status" value="1"/>
</dbReference>
<evidence type="ECO:0000259" key="3">
    <source>
        <dbReference type="PROSITE" id="PS51192"/>
    </source>
</evidence>
<dbReference type="Gene3D" id="3.40.50.300">
    <property type="entry name" value="P-loop containing nucleotide triphosphate hydrolases"/>
    <property type="match status" value="2"/>
</dbReference>
<dbReference type="GO" id="GO:0006289">
    <property type="term" value="P:nucleotide-excision repair"/>
    <property type="evidence" value="ECO:0007669"/>
    <property type="project" value="TreeGrafter"/>
</dbReference>
<dbReference type="RefSeq" id="WP_151965996.1">
    <property type="nucleotide sequence ID" value="NZ_AP019860.1"/>
</dbReference>
<evidence type="ECO:0000256" key="2">
    <source>
        <dbReference type="ARBA" id="ARBA00022840"/>
    </source>
</evidence>
<gene>
    <name evidence="5" type="ORF">UABAM_00065</name>
</gene>
<organism evidence="5 6">
    <name type="scientific">Uabimicrobium amorphum</name>
    <dbReference type="NCBI Taxonomy" id="2596890"/>
    <lineage>
        <taxon>Bacteria</taxon>
        <taxon>Pseudomonadati</taxon>
        <taxon>Planctomycetota</taxon>
        <taxon>Candidatus Uabimicrobiia</taxon>
        <taxon>Candidatus Uabimicrobiales</taxon>
        <taxon>Candidatus Uabimicrobiaceae</taxon>
        <taxon>Candidatus Uabimicrobium</taxon>
    </lineage>
</organism>
<dbReference type="Proteomes" id="UP000326354">
    <property type="component" value="Chromosome"/>
</dbReference>
<dbReference type="GO" id="GO:0043138">
    <property type="term" value="F:3'-5' DNA helicase activity"/>
    <property type="evidence" value="ECO:0007669"/>
    <property type="project" value="TreeGrafter"/>
</dbReference>
<dbReference type="GO" id="GO:0036297">
    <property type="term" value="P:interstrand cross-link repair"/>
    <property type="evidence" value="ECO:0007669"/>
    <property type="project" value="TreeGrafter"/>
</dbReference>
<keyword evidence="1" id="KW-0547">Nucleotide-binding</keyword>
<dbReference type="Pfam" id="PF09369">
    <property type="entry name" value="MZB"/>
    <property type="match status" value="1"/>
</dbReference>
<evidence type="ECO:0000256" key="1">
    <source>
        <dbReference type="ARBA" id="ARBA00022741"/>
    </source>
</evidence>
<dbReference type="Pfam" id="PF22982">
    <property type="entry name" value="WHD_HRQ1"/>
    <property type="match status" value="1"/>
</dbReference>
<dbReference type="InterPro" id="IPR055227">
    <property type="entry name" value="HRQ1_WHD"/>
</dbReference>
<dbReference type="Pfam" id="PF00271">
    <property type="entry name" value="Helicase_C"/>
    <property type="match status" value="1"/>
</dbReference>
<evidence type="ECO:0000313" key="5">
    <source>
        <dbReference type="EMBL" id="BBM81726.1"/>
    </source>
</evidence>
<proteinExistence type="predicted"/>
<reference evidence="5 6" key="1">
    <citation type="submission" date="2019-08" db="EMBL/GenBank/DDBJ databases">
        <title>Complete genome sequence of Candidatus Uab amorphum.</title>
        <authorList>
            <person name="Shiratori T."/>
            <person name="Suzuki S."/>
            <person name="Kakizawa Y."/>
            <person name="Ishida K."/>
        </authorList>
    </citation>
    <scope>NUCLEOTIDE SEQUENCE [LARGE SCALE GENOMIC DNA]</scope>
    <source>
        <strain evidence="5 6">SRT547</strain>
    </source>
</reference>
<evidence type="ECO:0000313" key="6">
    <source>
        <dbReference type="Proteomes" id="UP000326354"/>
    </source>
</evidence>
<dbReference type="Pfam" id="PF00270">
    <property type="entry name" value="DEAD"/>
    <property type="match status" value="1"/>
</dbReference>
<keyword evidence="6" id="KW-1185">Reference proteome</keyword>
<feature type="domain" description="Helicase C-terminal" evidence="4">
    <location>
        <begin position="275"/>
        <end position="453"/>
    </location>
</feature>
<dbReference type="PANTHER" id="PTHR47957">
    <property type="entry name" value="ATP-DEPENDENT HELICASE HRQ1"/>
    <property type="match status" value="1"/>
</dbReference>
<dbReference type="InterPro" id="IPR014001">
    <property type="entry name" value="Helicase_ATP-bd"/>
</dbReference>
<dbReference type="GO" id="GO:0003676">
    <property type="term" value="F:nucleic acid binding"/>
    <property type="evidence" value="ECO:0007669"/>
    <property type="project" value="InterPro"/>
</dbReference>
<dbReference type="PROSITE" id="PS51194">
    <property type="entry name" value="HELICASE_CTER"/>
    <property type="match status" value="1"/>
</dbReference>